<keyword evidence="4" id="KW-1185">Reference proteome</keyword>
<keyword evidence="3" id="KW-0378">Hydrolase</keyword>
<gene>
    <name evidence="2" type="ORF">GCM10008985_01510</name>
    <name evidence="3" type="ORF">MUK72_10185</name>
</gene>
<feature type="transmembrane region" description="Helical" evidence="1">
    <location>
        <begin position="143"/>
        <end position="162"/>
    </location>
</feature>
<dbReference type="GO" id="GO:0016787">
    <property type="term" value="F:hydrolase activity"/>
    <property type="evidence" value="ECO:0007669"/>
    <property type="project" value="UniProtKB-KW"/>
</dbReference>
<dbReference type="AlphaFoldDB" id="A0AAV3SD92"/>
<dbReference type="EMBL" id="BAAADN010000002">
    <property type="protein sequence ID" value="GAA0449739.1"/>
    <property type="molecule type" value="Genomic_DNA"/>
</dbReference>
<evidence type="ECO:0000313" key="5">
    <source>
        <dbReference type="Proteomes" id="UP001500962"/>
    </source>
</evidence>
<dbReference type="InterPro" id="IPR007404">
    <property type="entry name" value="YdjM-like"/>
</dbReference>
<sequence length="185" mass="20353">MWPWGHLAVGYLVYTALSRWRFGRTPSAGAAIAVAVGTQFPDLIDKPLAWTFHVLPSGRSFAHSLLTATIICTLIYAYARRHGLARPALAFAVGYITHPFADALSPLLAGEYAYVRYLGWPVLDQPAYDTSMGFAIHLLDFELTPLVAFEFLLVALAVLAWLRDGRPGLGALRGWYRSQRSGSEG</sequence>
<reference evidence="2" key="3">
    <citation type="submission" date="2023-12" db="EMBL/GenBank/DDBJ databases">
        <authorList>
            <person name="Sun Q."/>
            <person name="Inoue M."/>
        </authorList>
    </citation>
    <scope>NUCLEOTIDE SEQUENCE</scope>
    <source>
        <strain evidence="2">JCM 12289</strain>
    </source>
</reference>
<evidence type="ECO:0000313" key="3">
    <source>
        <dbReference type="EMBL" id="UOO94336.1"/>
    </source>
</evidence>
<feature type="transmembrane region" description="Helical" evidence="1">
    <location>
        <begin position="60"/>
        <end position="79"/>
    </location>
</feature>
<keyword evidence="1" id="KW-1133">Transmembrane helix</keyword>
<protein>
    <submittedName>
        <fullName evidence="3">Metal-dependent hydrolase</fullName>
    </submittedName>
</protein>
<organism evidence="2 5">
    <name type="scientific">Halococcus dombrowskii</name>
    <dbReference type="NCBI Taxonomy" id="179637"/>
    <lineage>
        <taxon>Archaea</taxon>
        <taxon>Methanobacteriati</taxon>
        <taxon>Methanobacteriota</taxon>
        <taxon>Stenosarchaea group</taxon>
        <taxon>Halobacteria</taxon>
        <taxon>Halobacteriales</taxon>
        <taxon>Halococcaceae</taxon>
        <taxon>Halococcus</taxon>
    </lineage>
</organism>
<dbReference type="EMBL" id="CP095005">
    <property type="protein sequence ID" value="UOO94336.1"/>
    <property type="molecule type" value="Genomic_DNA"/>
</dbReference>
<evidence type="ECO:0000313" key="4">
    <source>
        <dbReference type="Proteomes" id="UP000830542"/>
    </source>
</evidence>
<dbReference type="Proteomes" id="UP001500962">
    <property type="component" value="Unassembled WGS sequence"/>
</dbReference>
<evidence type="ECO:0000256" key="1">
    <source>
        <dbReference type="SAM" id="Phobius"/>
    </source>
</evidence>
<accession>A0AAV3SD92</accession>
<feature type="transmembrane region" description="Helical" evidence="1">
    <location>
        <begin position="88"/>
        <end position="109"/>
    </location>
</feature>
<dbReference type="GeneID" id="71762219"/>
<reference evidence="2" key="1">
    <citation type="journal article" date="2014" name="Int. J. Syst. Evol. Microbiol.">
        <title>Complete genome sequence of Corynebacterium casei LMG S-19264T (=DSM 44701T), isolated from a smear-ripened cheese.</title>
        <authorList>
            <consortium name="US DOE Joint Genome Institute (JGI-PGF)"/>
            <person name="Walter F."/>
            <person name="Albersmeier A."/>
            <person name="Kalinowski J."/>
            <person name="Ruckert C."/>
        </authorList>
    </citation>
    <scope>NUCLEOTIDE SEQUENCE</scope>
    <source>
        <strain evidence="2">JCM 12289</strain>
    </source>
</reference>
<name>A0AAV3SD92_HALDO</name>
<dbReference type="Pfam" id="PF04307">
    <property type="entry name" value="YdjM"/>
    <property type="match status" value="1"/>
</dbReference>
<dbReference type="Proteomes" id="UP000830542">
    <property type="component" value="Chromosome"/>
</dbReference>
<proteinExistence type="predicted"/>
<dbReference type="RefSeq" id="WP_244699803.1">
    <property type="nucleotide sequence ID" value="NZ_BAAADN010000002.1"/>
</dbReference>
<dbReference type="KEGG" id="hdo:MUK72_10185"/>
<reference evidence="3" key="2">
    <citation type="submission" date="2022-04" db="EMBL/GenBank/DDBJ databases">
        <title>Sequencing and genomic assembly of Halococcus dombrowskii.</title>
        <authorList>
            <person name="Lim S.W."/>
            <person name="MacLea K.S."/>
        </authorList>
    </citation>
    <scope>NUCLEOTIDE SEQUENCE</scope>
    <source>
        <strain evidence="3">H4</strain>
    </source>
</reference>
<keyword evidence="1" id="KW-0812">Transmembrane</keyword>
<keyword evidence="1" id="KW-0472">Membrane</keyword>
<evidence type="ECO:0000313" key="2">
    <source>
        <dbReference type="EMBL" id="GAA0449739.1"/>
    </source>
</evidence>